<evidence type="ECO:0000313" key="11">
    <source>
        <dbReference type="EMBL" id="CEP00954.1"/>
    </source>
</evidence>
<dbReference type="Proteomes" id="UP000039324">
    <property type="component" value="Unassembled WGS sequence"/>
</dbReference>
<dbReference type="OMA" id="HCYDLLH"/>
<evidence type="ECO:0000256" key="8">
    <source>
        <dbReference type="PIRNR" id="PIRNR002290"/>
    </source>
</evidence>
<keyword evidence="12" id="KW-0496">Mitochondrion</keyword>
<reference evidence="12 14" key="2">
    <citation type="submission" date="2018-03" db="EMBL/GenBank/DDBJ databases">
        <authorList>
            <person name="Fogelqvist J."/>
        </authorList>
    </citation>
    <scope>NUCLEOTIDE SEQUENCE [LARGE SCALE GENOMIC DNA]</scope>
</reference>
<dbReference type="GO" id="GO:0005198">
    <property type="term" value="F:structural molecule activity"/>
    <property type="evidence" value="ECO:0007669"/>
    <property type="project" value="InterPro"/>
</dbReference>
<dbReference type="FunFam" id="1.25.40.10:FF:000001">
    <property type="entry name" value="Clathrin heavy chain"/>
    <property type="match status" value="1"/>
</dbReference>
<evidence type="ECO:0000256" key="2">
    <source>
        <dbReference type="ARBA" id="ARBA00009535"/>
    </source>
</evidence>
<keyword evidence="7 8" id="KW-0968">Cytoplasmic vesicle</keyword>
<organism evidence="11 13">
    <name type="scientific">Plasmodiophora brassicae</name>
    <name type="common">Clubroot disease agent</name>
    <dbReference type="NCBI Taxonomy" id="37360"/>
    <lineage>
        <taxon>Eukaryota</taxon>
        <taxon>Sar</taxon>
        <taxon>Rhizaria</taxon>
        <taxon>Endomyxa</taxon>
        <taxon>Phytomyxea</taxon>
        <taxon>Plasmodiophorida</taxon>
        <taxon>Plasmodiophoridae</taxon>
        <taxon>Plasmodiophora</taxon>
    </lineage>
</organism>
<gene>
    <name evidence="11" type="ORF">PBRA_008266</name>
    <name evidence="12" type="ORF">PLBR_LOCUS8163</name>
</gene>
<dbReference type="InterPro" id="IPR011990">
    <property type="entry name" value="TPR-like_helical_dom_sf"/>
</dbReference>
<keyword evidence="5" id="KW-1015">Disulfide bond</keyword>
<dbReference type="InterPro" id="IPR016025">
    <property type="entry name" value="Clathrin_H-chain_N"/>
</dbReference>
<feature type="repeat" description="CHCR" evidence="9">
    <location>
        <begin position="1287"/>
        <end position="1433"/>
    </location>
</feature>
<evidence type="ECO:0000256" key="9">
    <source>
        <dbReference type="PROSITE-ProRule" id="PRU01006"/>
    </source>
</evidence>
<dbReference type="PROSITE" id="PS50236">
    <property type="entry name" value="CHCR"/>
    <property type="match status" value="7"/>
</dbReference>
<feature type="repeat" description="CHCR" evidence="9">
    <location>
        <begin position="1141"/>
        <end position="1282"/>
    </location>
</feature>
<comment type="similarity">
    <text evidence="2 8">Belongs to the clathrin heavy chain family.</text>
</comment>
<dbReference type="Gene3D" id="1.25.40.10">
    <property type="entry name" value="Tetratricopeptide repeat domain"/>
    <property type="match status" value="3"/>
</dbReference>
<dbReference type="EMBL" id="CDSF01000105">
    <property type="protein sequence ID" value="CEP00954.1"/>
    <property type="molecule type" value="Genomic_DNA"/>
</dbReference>
<dbReference type="EMBL" id="OVEO01000016">
    <property type="protein sequence ID" value="SPR00948.1"/>
    <property type="molecule type" value="Genomic_DNA"/>
</dbReference>
<dbReference type="InterPro" id="IPR015348">
    <property type="entry name" value="Clathrin_H-chain_linker_core"/>
</dbReference>
<dbReference type="GO" id="GO:0030130">
    <property type="term" value="C:clathrin coat of trans-Golgi network vesicle"/>
    <property type="evidence" value="ECO:0007669"/>
    <property type="project" value="InterPro"/>
</dbReference>
<accession>A0A0G4J0R7</accession>
<keyword evidence="6 8" id="KW-0168">Coated pit</keyword>
<feature type="repeat" description="CHCR" evidence="9">
    <location>
        <begin position="1436"/>
        <end position="1579"/>
    </location>
</feature>
<dbReference type="GO" id="GO:0030132">
    <property type="term" value="C:clathrin coat of coated pit"/>
    <property type="evidence" value="ECO:0007669"/>
    <property type="project" value="InterPro"/>
</dbReference>
<dbReference type="GO" id="GO:0006886">
    <property type="term" value="P:intracellular protein transport"/>
    <property type="evidence" value="ECO:0007669"/>
    <property type="project" value="UniProtKB-UniRule"/>
</dbReference>
<evidence type="ECO:0000313" key="12">
    <source>
        <dbReference type="EMBL" id="SPR00948.1"/>
    </source>
</evidence>
<comment type="subcellular location">
    <subcellularLocation>
        <location evidence="8">Cytoplasmic vesicle membrane</location>
        <topology evidence="8">Peripheral membrane protein</topology>
        <orientation evidence="8">Cytoplasmic side</orientation>
    </subcellularLocation>
    <subcellularLocation>
        <location evidence="8">Membrane</location>
        <location evidence="8">Coated pit</location>
        <topology evidence="8">Peripheral membrane protein</topology>
        <orientation evidence="8">Cytoplasmic side</orientation>
    </subcellularLocation>
</comment>
<dbReference type="Gene3D" id="1.25.40.730">
    <property type="match status" value="1"/>
</dbReference>
<dbReference type="Pfam" id="PF13838">
    <property type="entry name" value="Clathrin_H_link"/>
    <property type="match status" value="1"/>
</dbReference>
<feature type="repeat" description="CHCR" evidence="9">
    <location>
        <begin position="839"/>
        <end position="980"/>
    </location>
</feature>
<keyword evidence="13" id="KW-1185">Reference proteome</keyword>
<dbReference type="Gene3D" id="2.130.10.110">
    <property type="entry name" value="Clathrin heavy-chain terminal domain"/>
    <property type="match status" value="1"/>
</dbReference>
<evidence type="ECO:0000313" key="13">
    <source>
        <dbReference type="Proteomes" id="UP000039324"/>
    </source>
</evidence>
<evidence type="ECO:0000313" key="14">
    <source>
        <dbReference type="Proteomes" id="UP000290189"/>
    </source>
</evidence>
<feature type="domain" description="Clathrin heavy chain linker core motif" evidence="10">
    <location>
        <begin position="325"/>
        <end position="348"/>
    </location>
</feature>
<feature type="repeat" description="CHCR" evidence="9">
    <location>
        <begin position="987"/>
        <end position="1137"/>
    </location>
</feature>
<dbReference type="PANTHER" id="PTHR10292">
    <property type="entry name" value="CLATHRIN HEAVY CHAIN RELATED"/>
    <property type="match status" value="1"/>
</dbReference>
<evidence type="ECO:0000256" key="1">
    <source>
        <dbReference type="ARBA" id="ARBA00007369"/>
    </source>
</evidence>
<dbReference type="GO" id="GO:0071439">
    <property type="term" value="C:clathrin complex"/>
    <property type="evidence" value="ECO:0007669"/>
    <property type="project" value="InterPro"/>
</dbReference>
<keyword evidence="3" id="KW-0677">Repeat</keyword>
<dbReference type="GO" id="GO:0005185">
    <property type="term" value="F:neurohypophyseal hormone activity"/>
    <property type="evidence" value="ECO:0007669"/>
    <property type="project" value="InterPro"/>
</dbReference>
<reference evidence="11 13" key="1">
    <citation type="submission" date="2015-02" db="EMBL/GenBank/DDBJ databases">
        <authorList>
            <person name="Chooi Y.-H."/>
        </authorList>
    </citation>
    <scope>NUCLEOTIDE SEQUENCE [LARGE SCALE GENOMIC DNA]</scope>
    <source>
        <strain evidence="11">E3</strain>
    </source>
</reference>
<evidence type="ECO:0000256" key="6">
    <source>
        <dbReference type="ARBA" id="ARBA00023176"/>
    </source>
</evidence>
<dbReference type="OrthoDB" id="2113814at2759"/>
<sequence>MAEVVPIRLAEVLNVTQLGISPEHIKFKNVAMESDKFVSILEEGLASVAIVDTVTKKVTKLPAKVDSAIMNPVSMVVGFRAANNLQIYNLEMQTRMKVATMTENVVFWKWVDQRTIGIVTERSVYHWSMSGDAAPDKIFDRAPYDGAVQILNYKSSSDGKWLILGGLAARPTGGVAGVLQLYSVERKVSQPTLDAHAGTFANVKLDGRDAPSTLFCFVTNSPQGPKLSVIEVGGPKDNVFKIMADVRFQSEQDFAVSMICDEKHGTLFMLTKAGYLYLFEIQSGKCLFAKRISQATMFASVQHAETGGIVALDQTGRLVLFALDESKIVPYVTGVLKDMELGVRMAARYDLPGADNIFKAQFEKLMAAGQVAAAARIAVEAPQNILRTNETIAAFKRIPPVQGQPAPILQYFSLLLQKGKLNAVESIELARPVLASGAPAGKEHLRGWITDGKLEFSEELGDLLRQADIKLACSVYLRANCPEKAILCFLQLGEFDKIVAYAKSVNYTPNYQLLLQQIHRINREQALAFAQKLFSNDTGPLLSVDEIVDIFMASQDAKSTTGFLLDVLQARGDRPEDAELQTKLLEINLMYNPQVAVAIMESTQFKLTHFDQPRIAQLCERAQLYTRALNFYTDMSDIKRVMLMGLNSNLIPADAVIAYFGRHTPEDCVDILRELLKFNVNQHIRLVVEVAKTYSKELSPDALVKMFEDFDSYQGLFYYLGSFVNYSEDPSVVFKYIESAVKLNQIKEVERICRDHGFYDPNQVKDYLISQELQDPRPLIHVCDRHDFVDELTRYLFAKNMFPFLEAYCTKMNSASTPKVIGALLDLSCEDNRIRDLVNGVRPPACPIDALCEEVGKRNRLRLLLPWLEARRQEGSTDVALHNALGKIYVETNNNPKHFLLNNEYYDSKVLGQFCESRDPHLSFLAYSRARGPCDAELLAVSNKHGFYKDLSRYLVERQDAALWEMALAPSNEHRRALIDQVVATALPESRIPEEVSATVKAFMAADLPKELIELLERIVLHGPADSEFHTNRNLQNLLILTAIKADPARVSDYLNRMDNYDGPDIARIAISDQYKMYEEAFFIYKKFNLGEEAIRVLLDNIVSVERAVEFAAYWDKPPVWSILGRSLLEHNRTKEAIAAFLKASDPTAYEDVITAAAKDGLWAELITFLKMARTKLREATLDNELLYAIAHVGDLSDLEDFLATPNIAKVELIGDRLFSEGLYEPARVLYAHLNNYAKLALCYVHLHEFQQAVDAARKANSIPTWKAVCYACVDAHEFRLAQACGVHIIVFMDHLSDLVQHYELGCHFEHIIALLEQGINLDRAHQGIFTTLGVLYAKYKGEKLMEHIKLFWSRLNIPTLLGACLTNLHFTEAVFLYSHYDQYENAVDLLIDNSGACFQHDLFKATIIQCANTEVFYRSIGFYLREHPLLLNDLLIEISPKIDHSRAVHLIRSEKALPLVLKYLLHVQRDNIVAVNEAVNGLFVEAEDYKALRESIDSYDQFDQIALAQRLEHHDLLEMRRISAYLYKINKRYKVAIDISKKDVLYEDVISTASVSKDTAIAEELIRFFVEEKEMACFTAMLYACYAEIRADVVLELAWRNNIIDNVMPFMIQTFREYDDKLQSILGKFEAQTQAAKEAETEEKKKQEADNAKAAQFVGIPNLGPSIQAPLAIMPPPMPGMANPMMYPGAGPPPMMNSGPAPPLGYAGHHQLGGGYGAHGF</sequence>
<proteinExistence type="inferred from homology"/>
<dbReference type="InterPro" id="IPR022423">
    <property type="entry name" value="Neurohypophysial_hormone_CS"/>
</dbReference>
<dbReference type="InterPro" id="IPR000547">
    <property type="entry name" value="Clathrin_H-chain/VPS_repeat"/>
</dbReference>
<evidence type="ECO:0000256" key="4">
    <source>
        <dbReference type="ARBA" id="ARBA00023136"/>
    </source>
</evidence>
<keyword evidence="4 8" id="KW-0472">Membrane</keyword>
<dbReference type="GO" id="GO:0005576">
    <property type="term" value="C:extracellular region"/>
    <property type="evidence" value="ECO:0007669"/>
    <property type="project" value="InterPro"/>
</dbReference>
<dbReference type="InterPro" id="IPR016341">
    <property type="entry name" value="Clathrin_heavy_chain"/>
</dbReference>
<dbReference type="Pfam" id="PF00637">
    <property type="entry name" value="Clathrin"/>
    <property type="match status" value="7"/>
</dbReference>
<dbReference type="Proteomes" id="UP000290189">
    <property type="component" value="Unassembled WGS sequence"/>
</dbReference>
<dbReference type="GO" id="GO:0006898">
    <property type="term" value="P:receptor-mediated endocytosis"/>
    <property type="evidence" value="ECO:0007669"/>
    <property type="project" value="TreeGrafter"/>
</dbReference>
<comment type="similarity">
    <text evidence="1">Belongs to the vasopressin/oxytocin family.</text>
</comment>
<evidence type="ECO:0000256" key="5">
    <source>
        <dbReference type="ARBA" id="ARBA00023157"/>
    </source>
</evidence>
<dbReference type="STRING" id="37360.A0A0G4J0R7"/>
<dbReference type="Pfam" id="PF09268">
    <property type="entry name" value="Clathrin-link"/>
    <property type="match status" value="1"/>
</dbReference>
<dbReference type="PROSITE" id="PS00264">
    <property type="entry name" value="NEUROHYPOPHYS_HORM"/>
    <property type="match status" value="1"/>
</dbReference>
<dbReference type="FunFam" id="1.25.40.10:FF:000002">
    <property type="entry name" value="Clathrin heavy chain"/>
    <property type="match status" value="1"/>
</dbReference>
<dbReference type="InterPro" id="IPR055358">
    <property type="entry name" value="CHCR"/>
</dbReference>
<evidence type="ECO:0000259" key="10">
    <source>
        <dbReference type="Pfam" id="PF09268"/>
    </source>
</evidence>
<evidence type="ECO:0000256" key="7">
    <source>
        <dbReference type="ARBA" id="ARBA00023329"/>
    </source>
</evidence>
<dbReference type="InterPro" id="IPR016024">
    <property type="entry name" value="ARM-type_fold"/>
</dbReference>
<dbReference type="SMART" id="SM00299">
    <property type="entry name" value="CLH"/>
    <property type="match status" value="7"/>
</dbReference>
<protein>
    <recommendedName>
        <fullName evidence="8">Clathrin heavy chain</fullName>
    </recommendedName>
</protein>
<comment type="function">
    <text evidence="8">Clathrin is the major protein of the polyhedral coat of coated pits and vesicles.</text>
</comment>
<name>A0A0G4J0R7_PLABS</name>
<geneLocation type="mitochondrion" evidence="12"/>
<dbReference type="PIRSF" id="PIRSF002290">
    <property type="entry name" value="Clathrin_H_chain"/>
    <property type="match status" value="1"/>
</dbReference>
<dbReference type="PANTHER" id="PTHR10292:SF1">
    <property type="entry name" value="CLATHRIN HEAVY CHAIN"/>
    <property type="match status" value="1"/>
</dbReference>
<dbReference type="SUPFAM" id="SSF48371">
    <property type="entry name" value="ARM repeat"/>
    <property type="match status" value="5"/>
</dbReference>
<dbReference type="GO" id="GO:0032051">
    <property type="term" value="F:clathrin light chain binding"/>
    <property type="evidence" value="ECO:0007669"/>
    <property type="project" value="InterPro"/>
</dbReference>
<dbReference type="SUPFAM" id="SSF50989">
    <property type="entry name" value="Clathrin heavy-chain terminal domain"/>
    <property type="match status" value="1"/>
</dbReference>
<feature type="repeat" description="CHCR" evidence="9">
    <location>
        <begin position="691"/>
        <end position="837"/>
    </location>
</feature>
<evidence type="ECO:0000256" key="3">
    <source>
        <dbReference type="ARBA" id="ARBA00022737"/>
    </source>
</evidence>
<feature type="repeat" description="CHCR" evidence="9">
    <location>
        <begin position="535"/>
        <end position="688"/>
    </location>
</feature>